<feature type="compositionally biased region" description="Basic and acidic residues" evidence="2">
    <location>
        <begin position="333"/>
        <end position="343"/>
    </location>
</feature>
<dbReference type="Proteomes" id="UP000604046">
    <property type="component" value="Unassembled WGS sequence"/>
</dbReference>
<dbReference type="SUPFAM" id="SSF51430">
    <property type="entry name" value="NAD(P)-linked oxidoreductase"/>
    <property type="match status" value="1"/>
</dbReference>
<feature type="region of interest" description="Disordered" evidence="2">
    <location>
        <begin position="1"/>
        <end position="23"/>
    </location>
</feature>
<dbReference type="InterPro" id="IPR020471">
    <property type="entry name" value="AKR"/>
</dbReference>
<keyword evidence="1" id="KW-0175">Coiled coil</keyword>
<dbReference type="Pfam" id="PF00248">
    <property type="entry name" value="Aldo_ket_red"/>
    <property type="match status" value="1"/>
</dbReference>
<sequence>MDSPLGSWRELSAHEDPVSAGEDALVGRVFTLGSSDDIEAKEPFPGARGSPQRQHEMSIASFGCTTGRDVECTMLRIEEQLREGLSRSEEMGERMLRKQADVQSSMSKRLDELSARPAQISTEELGRFLADATIRSVDSVLRQFEARIESRLARQEEALQKQQTLNNAQLEQLLSQDGMKLAPLLEDSSTSLVRFLNDGLSAVTDRFEKSSESLRKTVQADLATINGRCEIMTDAVHECNRSQVQAQEELRHFLRRFQQELQFLQPAQDVPVDVSPELQELRGSVEGGFNHLSDRMLILRQELMEVYSIVADLGACREKSFYEAVGRQSRESLLAERSRHHSSEIQCNSAPQPSLPQSKPASRRSSTPTSRPQSGGAAPTEVPAPECEVAADEVAPEAAGSCVREALRIGYSHLGHIDSAYIYWNEAEVGKALSTSVGSGQEVSREELFVTSKLWNTHHDPSLVETACKSSLQKMGLDYFDLYLLHHPYAFSPQPPGGNDFPLDPDGFPAFADIPLTDTWAAMEALVSKGLVRSIGVSNCDAAQLTTILDSCSIRPSVNQVECHPYTDQSSLQAFCREHGILLTAFSALGSADSPWRQPGAHLVPKDPHLLSDPVVCNIASSIGKTPAQVLLRYNIQLGNAVITKSIHPDRLASNFEALAGSWELSEEHMAELRGLGASRAYQFGHVPCSTERPASCVYDWDELVRRGCHWLFMSPKAYAGQHGKVKDYLDLHHHQ</sequence>
<accession>A0A812Q8G3</accession>
<evidence type="ECO:0000313" key="5">
    <source>
        <dbReference type="Proteomes" id="UP000604046"/>
    </source>
</evidence>
<gene>
    <name evidence="4" type="primary">Akr1a1</name>
    <name evidence="4" type="ORF">SNAT2548_LOCUS19341</name>
</gene>
<comment type="caution">
    <text evidence="4">The sequence shown here is derived from an EMBL/GenBank/DDBJ whole genome shotgun (WGS) entry which is preliminary data.</text>
</comment>
<organism evidence="4 5">
    <name type="scientific">Symbiodinium natans</name>
    <dbReference type="NCBI Taxonomy" id="878477"/>
    <lineage>
        <taxon>Eukaryota</taxon>
        <taxon>Sar</taxon>
        <taxon>Alveolata</taxon>
        <taxon>Dinophyceae</taxon>
        <taxon>Suessiales</taxon>
        <taxon>Symbiodiniaceae</taxon>
        <taxon>Symbiodinium</taxon>
    </lineage>
</organism>
<evidence type="ECO:0000313" key="4">
    <source>
        <dbReference type="EMBL" id="CAE7360239.1"/>
    </source>
</evidence>
<name>A0A812Q8G3_9DINO</name>
<feature type="compositionally biased region" description="Polar residues" evidence="2">
    <location>
        <begin position="344"/>
        <end position="357"/>
    </location>
</feature>
<feature type="domain" description="NADP-dependent oxidoreductase" evidence="3">
    <location>
        <begin position="393"/>
        <end position="676"/>
    </location>
</feature>
<dbReference type="PRINTS" id="PR00069">
    <property type="entry name" value="ALDKETRDTASE"/>
</dbReference>
<feature type="region of interest" description="Disordered" evidence="2">
    <location>
        <begin position="333"/>
        <end position="384"/>
    </location>
</feature>
<evidence type="ECO:0000256" key="1">
    <source>
        <dbReference type="SAM" id="Coils"/>
    </source>
</evidence>
<dbReference type="InterPro" id="IPR036812">
    <property type="entry name" value="NAD(P)_OxRdtase_dom_sf"/>
</dbReference>
<dbReference type="PANTHER" id="PTHR11732">
    <property type="entry name" value="ALDO/KETO REDUCTASE"/>
    <property type="match status" value="1"/>
</dbReference>
<dbReference type="Gene3D" id="3.20.20.100">
    <property type="entry name" value="NADP-dependent oxidoreductase domain"/>
    <property type="match status" value="1"/>
</dbReference>
<feature type="region of interest" description="Disordered" evidence="2">
    <location>
        <begin position="36"/>
        <end position="55"/>
    </location>
</feature>
<reference evidence="4" key="1">
    <citation type="submission" date="2021-02" db="EMBL/GenBank/DDBJ databases">
        <authorList>
            <person name="Dougan E. K."/>
            <person name="Rhodes N."/>
            <person name="Thang M."/>
            <person name="Chan C."/>
        </authorList>
    </citation>
    <scope>NUCLEOTIDE SEQUENCE</scope>
</reference>
<feature type="compositionally biased region" description="Low complexity" evidence="2">
    <location>
        <begin position="358"/>
        <end position="384"/>
    </location>
</feature>
<dbReference type="EMBL" id="CAJNDS010002174">
    <property type="protein sequence ID" value="CAE7360239.1"/>
    <property type="molecule type" value="Genomic_DNA"/>
</dbReference>
<dbReference type="GO" id="GO:0016491">
    <property type="term" value="F:oxidoreductase activity"/>
    <property type="evidence" value="ECO:0007669"/>
    <property type="project" value="InterPro"/>
</dbReference>
<dbReference type="OrthoDB" id="416253at2759"/>
<feature type="coiled-coil region" evidence="1">
    <location>
        <begin position="145"/>
        <end position="172"/>
    </location>
</feature>
<dbReference type="AlphaFoldDB" id="A0A812Q8G3"/>
<evidence type="ECO:0000259" key="3">
    <source>
        <dbReference type="Pfam" id="PF00248"/>
    </source>
</evidence>
<proteinExistence type="predicted"/>
<dbReference type="InterPro" id="IPR023210">
    <property type="entry name" value="NADP_OxRdtase_dom"/>
</dbReference>
<keyword evidence="5" id="KW-1185">Reference proteome</keyword>
<evidence type="ECO:0000256" key="2">
    <source>
        <dbReference type="SAM" id="MobiDB-lite"/>
    </source>
</evidence>
<protein>
    <submittedName>
        <fullName evidence="4">Akr1a1 protein</fullName>
    </submittedName>
</protein>